<dbReference type="PROSITE" id="PS00934">
    <property type="entry name" value="GLYOXALASE_I_1"/>
    <property type="match status" value="2"/>
</dbReference>
<dbReference type="InterPro" id="IPR018146">
    <property type="entry name" value="Glyoxalase_1_CS"/>
</dbReference>
<evidence type="ECO:0000313" key="4">
    <source>
        <dbReference type="Proteomes" id="UP001165135"/>
    </source>
</evidence>
<keyword evidence="1" id="KW-0479">Metal-binding</keyword>
<name>A0A9W6RGM1_9ACTN</name>
<protein>
    <recommendedName>
        <fullName evidence="2">VOC domain-containing protein</fullName>
    </recommendedName>
</protein>
<dbReference type="PANTHER" id="PTHR43048:SF6">
    <property type="entry name" value="BLR8189 PROTEIN"/>
    <property type="match status" value="1"/>
</dbReference>
<organism evidence="3 4">
    <name type="scientific">Actinoallomurus iriomotensis</name>
    <dbReference type="NCBI Taxonomy" id="478107"/>
    <lineage>
        <taxon>Bacteria</taxon>
        <taxon>Bacillati</taxon>
        <taxon>Actinomycetota</taxon>
        <taxon>Actinomycetes</taxon>
        <taxon>Streptosporangiales</taxon>
        <taxon>Thermomonosporaceae</taxon>
        <taxon>Actinoallomurus</taxon>
    </lineage>
</organism>
<dbReference type="InterPro" id="IPR051785">
    <property type="entry name" value="MMCE/EMCE_epimerase"/>
</dbReference>
<gene>
    <name evidence="3" type="ORF">Airi01_037360</name>
</gene>
<evidence type="ECO:0000256" key="1">
    <source>
        <dbReference type="ARBA" id="ARBA00022723"/>
    </source>
</evidence>
<sequence length="318" mass="35074">MVTTLRRHGTLVGLDHIGIGVSDMTASLEFYAELGFTDVAFDYTGPLPGLSAVTGYDETEARVVFLRTGNPTVLGRASIKLVQITNRTQPPAPEGQAWGEPGICEVCVHVHGQEAFYRDLVSRGHTGLMEPNESDLPPYETHCGLSYVADPDGAKIELIEWSTLEAGWPVEPGPQGVNHVAFGVADIERTRDFYRRLGFTGQLFESDGYFEPMHPWFHPRTPPRQRMMLLTSPFGGALEPVQHFPPSPDMRGEWGHLGTFEFAVGARCIDTAIRHLADGDIALVGDPVTIDLGDGATWRYAYFRDPDDLYVCVTEVRA</sequence>
<dbReference type="InterPro" id="IPR037523">
    <property type="entry name" value="VOC_core"/>
</dbReference>
<dbReference type="GO" id="GO:0046872">
    <property type="term" value="F:metal ion binding"/>
    <property type="evidence" value="ECO:0007669"/>
    <property type="project" value="UniProtKB-KW"/>
</dbReference>
<dbReference type="GO" id="GO:0004462">
    <property type="term" value="F:lactoylglutathione lyase activity"/>
    <property type="evidence" value="ECO:0007669"/>
    <property type="project" value="InterPro"/>
</dbReference>
<dbReference type="PROSITE" id="PS51819">
    <property type="entry name" value="VOC"/>
    <property type="match status" value="2"/>
</dbReference>
<dbReference type="SUPFAM" id="SSF54593">
    <property type="entry name" value="Glyoxalase/Bleomycin resistance protein/Dihydroxybiphenyl dioxygenase"/>
    <property type="match status" value="2"/>
</dbReference>
<feature type="domain" description="VOC" evidence="2">
    <location>
        <begin position="176"/>
        <end position="316"/>
    </location>
</feature>
<evidence type="ECO:0000313" key="3">
    <source>
        <dbReference type="EMBL" id="GLY75469.1"/>
    </source>
</evidence>
<dbReference type="PANTHER" id="PTHR43048">
    <property type="entry name" value="METHYLMALONYL-COA EPIMERASE"/>
    <property type="match status" value="1"/>
</dbReference>
<accession>A0A9W6RGM1</accession>
<dbReference type="InterPro" id="IPR004360">
    <property type="entry name" value="Glyas_Fos-R_dOase_dom"/>
</dbReference>
<dbReference type="RefSeq" id="WP_285622549.1">
    <property type="nucleotide sequence ID" value="NZ_BSTJ01000004.1"/>
</dbReference>
<proteinExistence type="predicted"/>
<dbReference type="AlphaFoldDB" id="A0A9W6RGM1"/>
<reference evidence="3" key="1">
    <citation type="submission" date="2023-03" db="EMBL/GenBank/DDBJ databases">
        <title>Actinoallomurus iriomotensis NBRC 103681.</title>
        <authorList>
            <person name="Ichikawa N."/>
            <person name="Sato H."/>
            <person name="Tonouchi N."/>
        </authorList>
    </citation>
    <scope>NUCLEOTIDE SEQUENCE</scope>
    <source>
        <strain evidence="3">NBRC 103681</strain>
    </source>
</reference>
<dbReference type="Gene3D" id="3.10.180.10">
    <property type="entry name" value="2,3-Dihydroxybiphenyl 1,2-Dioxygenase, domain 1"/>
    <property type="match status" value="2"/>
</dbReference>
<dbReference type="InterPro" id="IPR029068">
    <property type="entry name" value="Glyas_Bleomycin-R_OHBP_Dase"/>
</dbReference>
<evidence type="ECO:0000259" key="2">
    <source>
        <dbReference type="PROSITE" id="PS51819"/>
    </source>
</evidence>
<dbReference type="GO" id="GO:0046491">
    <property type="term" value="P:L-methylmalonyl-CoA metabolic process"/>
    <property type="evidence" value="ECO:0007669"/>
    <property type="project" value="TreeGrafter"/>
</dbReference>
<dbReference type="EMBL" id="BSTJ01000004">
    <property type="protein sequence ID" value="GLY75469.1"/>
    <property type="molecule type" value="Genomic_DNA"/>
</dbReference>
<dbReference type="Proteomes" id="UP001165135">
    <property type="component" value="Unassembled WGS sequence"/>
</dbReference>
<dbReference type="Pfam" id="PF00903">
    <property type="entry name" value="Glyoxalase"/>
    <property type="match status" value="2"/>
</dbReference>
<comment type="caution">
    <text evidence="3">The sequence shown here is derived from an EMBL/GenBank/DDBJ whole genome shotgun (WGS) entry which is preliminary data.</text>
</comment>
<feature type="domain" description="VOC" evidence="2">
    <location>
        <begin position="13"/>
        <end position="161"/>
    </location>
</feature>
<dbReference type="GO" id="GO:0004493">
    <property type="term" value="F:methylmalonyl-CoA epimerase activity"/>
    <property type="evidence" value="ECO:0007669"/>
    <property type="project" value="TreeGrafter"/>
</dbReference>